<dbReference type="EMBL" id="JAMZIH010008472">
    <property type="protein sequence ID" value="KAJ1672078.1"/>
    <property type="molecule type" value="Genomic_DNA"/>
</dbReference>
<proteinExistence type="predicted"/>
<name>A0ACC1HDF5_9FUNG</name>
<reference evidence="1" key="1">
    <citation type="submission" date="2022-06" db="EMBL/GenBank/DDBJ databases">
        <title>Phylogenomic reconstructions and comparative analyses of Kickxellomycotina fungi.</title>
        <authorList>
            <person name="Reynolds N.K."/>
            <person name="Stajich J.E."/>
            <person name="Barry K."/>
            <person name="Grigoriev I.V."/>
            <person name="Crous P."/>
            <person name="Smith M.E."/>
        </authorList>
    </citation>
    <scope>NUCLEOTIDE SEQUENCE</scope>
    <source>
        <strain evidence="1">RSA 2271</strain>
    </source>
</reference>
<sequence>MWSNLFTVAGSLVLATSTTFAQIIVGRFIMGLQTGMASSTISAYIGEITTPKARTTLGSLLQSSVTIGIFLALTISLGLSKPPLWRILLGLSGIVGLASMLMFRNAVESPRWLVNNGREDEARQSLQSLRRGADIDAELEDYRNLAKSSAAVFAPSPSTNRSKPGFISPRGATIMDILLNRTPHNLRHQLLVVTCLMIFQQFSGINAI</sequence>
<organism evidence="1 2">
    <name type="scientific">Spiromyces aspiralis</name>
    <dbReference type="NCBI Taxonomy" id="68401"/>
    <lineage>
        <taxon>Eukaryota</taxon>
        <taxon>Fungi</taxon>
        <taxon>Fungi incertae sedis</taxon>
        <taxon>Zoopagomycota</taxon>
        <taxon>Kickxellomycotina</taxon>
        <taxon>Kickxellomycetes</taxon>
        <taxon>Kickxellales</taxon>
        <taxon>Kickxellaceae</taxon>
        <taxon>Spiromyces</taxon>
    </lineage>
</organism>
<evidence type="ECO:0000313" key="2">
    <source>
        <dbReference type="Proteomes" id="UP001145114"/>
    </source>
</evidence>
<evidence type="ECO:0000313" key="1">
    <source>
        <dbReference type="EMBL" id="KAJ1672078.1"/>
    </source>
</evidence>
<gene>
    <name evidence="1" type="primary">HGT20_4</name>
    <name evidence="1" type="ORF">EV182_007303</name>
</gene>
<comment type="caution">
    <text evidence="1">The sequence shown here is derived from an EMBL/GenBank/DDBJ whole genome shotgun (WGS) entry which is preliminary data.</text>
</comment>
<feature type="non-terminal residue" evidence="1">
    <location>
        <position position="208"/>
    </location>
</feature>
<dbReference type="Proteomes" id="UP001145114">
    <property type="component" value="Unassembled WGS sequence"/>
</dbReference>
<protein>
    <submittedName>
        <fullName evidence="1">Bifunctional purine biosynthesis protein PurH</fullName>
    </submittedName>
</protein>
<keyword evidence="2" id="KW-1185">Reference proteome</keyword>
<accession>A0ACC1HDF5</accession>